<reference evidence="1" key="1">
    <citation type="submission" date="2014-09" db="EMBL/GenBank/DDBJ databases">
        <authorList>
            <person name="Magalhaes I.L.F."/>
            <person name="Oliveira U."/>
            <person name="Santos F.R."/>
            <person name="Vidigal T.H.D.A."/>
            <person name="Brescovit A.D."/>
            <person name="Santos A.J."/>
        </authorList>
    </citation>
    <scope>NUCLEOTIDE SEQUENCE</scope>
    <source>
        <tissue evidence="1">Shoot tissue taken approximately 20 cm above the soil surface</tissue>
    </source>
</reference>
<sequence>MNSRAARWPLRAVAPEQRESGGPAYRRNRSVLQHGGGTRRPRLSSPPLLPYCSYARARGGLLLRQRQLLIDGAGEPPPRVYTVRGSTGGGRDVHLHGLLGEDGVDHDARLLVVRPAPSPSEAHDMRSSEESSEVAMVGCCCAFLLLCEGKGRERVRG</sequence>
<proteinExistence type="predicted"/>
<dbReference type="EMBL" id="GBRH01276676">
    <property type="protein sequence ID" value="JAD21219.1"/>
    <property type="molecule type" value="Transcribed_RNA"/>
</dbReference>
<protein>
    <submittedName>
        <fullName evidence="1">Uncharacterized protein</fullName>
    </submittedName>
</protein>
<reference evidence="1" key="2">
    <citation type="journal article" date="2015" name="Data Brief">
        <title>Shoot transcriptome of the giant reed, Arundo donax.</title>
        <authorList>
            <person name="Barrero R.A."/>
            <person name="Guerrero F.D."/>
            <person name="Moolhuijzen P."/>
            <person name="Goolsby J.A."/>
            <person name="Tidwell J."/>
            <person name="Bellgard S.E."/>
            <person name="Bellgard M.I."/>
        </authorList>
    </citation>
    <scope>NUCLEOTIDE SEQUENCE</scope>
    <source>
        <tissue evidence="1">Shoot tissue taken approximately 20 cm above the soil surface</tissue>
    </source>
</reference>
<name>A0A0A8Y5H3_ARUDO</name>
<dbReference type="AlphaFoldDB" id="A0A0A8Y5H3"/>
<evidence type="ECO:0000313" key="1">
    <source>
        <dbReference type="EMBL" id="JAD21219.1"/>
    </source>
</evidence>
<organism evidence="1">
    <name type="scientific">Arundo donax</name>
    <name type="common">Giant reed</name>
    <name type="synonym">Donax arundinaceus</name>
    <dbReference type="NCBI Taxonomy" id="35708"/>
    <lineage>
        <taxon>Eukaryota</taxon>
        <taxon>Viridiplantae</taxon>
        <taxon>Streptophyta</taxon>
        <taxon>Embryophyta</taxon>
        <taxon>Tracheophyta</taxon>
        <taxon>Spermatophyta</taxon>
        <taxon>Magnoliopsida</taxon>
        <taxon>Liliopsida</taxon>
        <taxon>Poales</taxon>
        <taxon>Poaceae</taxon>
        <taxon>PACMAD clade</taxon>
        <taxon>Arundinoideae</taxon>
        <taxon>Arundineae</taxon>
        <taxon>Arundo</taxon>
    </lineage>
</organism>
<accession>A0A0A8Y5H3</accession>